<protein>
    <submittedName>
        <fullName evidence="1">Uncharacterized protein</fullName>
    </submittedName>
</protein>
<keyword evidence="2" id="KW-1185">Reference proteome</keyword>
<dbReference type="AlphaFoldDB" id="A0A1Y1ZEN4"/>
<gene>
    <name evidence="1" type="ORF">BCR34DRAFT_589806</name>
</gene>
<proteinExistence type="predicted"/>
<comment type="caution">
    <text evidence="1">The sequence shown here is derived from an EMBL/GenBank/DDBJ whole genome shotgun (WGS) entry which is preliminary data.</text>
</comment>
<sequence length="195" mass="21035">MTAHGPVKRVGVWDPDKASCLSQSAPLSVEIHARVGGTLPIISTSKMRGWPRPSHRSGPSFPTASKLLSDHCMLDYHKSRTLSAAVESGVKRAKGPFSDTLWKDEGADVQGFQASGSGRPAADPKARDVSLFQGHLFGNRPSDASKCALMALRRSGYSFLESLHCCTAIACLVPKILFSLFHYKLVPVDATARNM</sequence>
<reference evidence="1 2" key="1">
    <citation type="submission" date="2016-07" db="EMBL/GenBank/DDBJ databases">
        <title>Pervasive Adenine N6-methylation of Active Genes in Fungi.</title>
        <authorList>
            <consortium name="DOE Joint Genome Institute"/>
            <person name="Mondo S.J."/>
            <person name="Dannebaum R.O."/>
            <person name="Kuo R.C."/>
            <person name="Labutti K."/>
            <person name="Haridas S."/>
            <person name="Kuo A."/>
            <person name="Salamov A."/>
            <person name="Ahrendt S.R."/>
            <person name="Lipzen A."/>
            <person name="Sullivan W."/>
            <person name="Andreopoulos W.B."/>
            <person name="Clum A."/>
            <person name="Lindquist E."/>
            <person name="Daum C."/>
            <person name="Ramamoorthy G.K."/>
            <person name="Gryganskyi A."/>
            <person name="Culley D."/>
            <person name="Magnuson J.K."/>
            <person name="James T.Y."/>
            <person name="O'Malley M.A."/>
            <person name="Stajich J.E."/>
            <person name="Spatafora J.W."/>
            <person name="Visel A."/>
            <person name="Grigoriev I.V."/>
        </authorList>
    </citation>
    <scope>NUCLEOTIDE SEQUENCE [LARGE SCALE GENOMIC DNA]</scope>
    <source>
        <strain evidence="1 2">CBS 115471</strain>
    </source>
</reference>
<evidence type="ECO:0000313" key="1">
    <source>
        <dbReference type="EMBL" id="ORY08730.1"/>
    </source>
</evidence>
<accession>A0A1Y1ZEN4</accession>
<name>A0A1Y1ZEN4_9PLEO</name>
<organism evidence="1 2">
    <name type="scientific">Clohesyomyces aquaticus</name>
    <dbReference type="NCBI Taxonomy" id="1231657"/>
    <lineage>
        <taxon>Eukaryota</taxon>
        <taxon>Fungi</taxon>
        <taxon>Dikarya</taxon>
        <taxon>Ascomycota</taxon>
        <taxon>Pezizomycotina</taxon>
        <taxon>Dothideomycetes</taxon>
        <taxon>Pleosporomycetidae</taxon>
        <taxon>Pleosporales</taxon>
        <taxon>Lindgomycetaceae</taxon>
        <taxon>Clohesyomyces</taxon>
    </lineage>
</organism>
<dbReference type="Proteomes" id="UP000193144">
    <property type="component" value="Unassembled WGS sequence"/>
</dbReference>
<evidence type="ECO:0000313" key="2">
    <source>
        <dbReference type="Proteomes" id="UP000193144"/>
    </source>
</evidence>
<dbReference type="EMBL" id="MCFA01000096">
    <property type="protein sequence ID" value="ORY08730.1"/>
    <property type="molecule type" value="Genomic_DNA"/>
</dbReference>